<sequence length="161" mass="19231">MRNFIILIITVLITEGCLDKKIDITPEYIINPNWNKKSEAEGANTIEVKRMKVKKDSIINPFVDLSQSEILDKLEYDSSFSYFANVKIKPEESYQSKRIYFNKENDFYWLRDVYGNVKTKVIGRLEVNNWYEVSKLNYYYYVVYVDSLDKVHRYTINQANY</sequence>
<reference evidence="1" key="1">
    <citation type="submission" date="2020-11" db="EMBL/GenBank/DDBJ databases">
        <title>Bacterial whole genome sequence for Panacibacter sp. DH6.</title>
        <authorList>
            <person name="Le V."/>
            <person name="Ko S."/>
            <person name="Ahn C.-Y."/>
            <person name="Oh H.-M."/>
        </authorList>
    </citation>
    <scope>NUCLEOTIDE SEQUENCE</scope>
    <source>
        <strain evidence="1">DH6</strain>
    </source>
</reference>
<protein>
    <submittedName>
        <fullName evidence="1">Uncharacterized protein</fullName>
    </submittedName>
</protein>
<organism evidence="1 2">
    <name type="scientific">Panacibacter microcysteis</name>
    <dbReference type="NCBI Taxonomy" id="2793269"/>
    <lineage>
        <taxon>Bacteria</taxon>
        <taxon>Pseudomonadati</taxon>
        <taxon>Bacteroidota</taxon>
        <taxon>Chitinophagia</taxon>
        <taxon>Chitinophagales</taxon>
        <taxon>Chitinophagaceae</taxon>
        <taxon>Panacibacter</taxon>
    </lineage>
</organism>
<accession>A0A931E4M6</accession>
<comment type="caution">
    <text evidence="1">The sequence shown here is derived from an EMBL/GenBank/DDBJ whole genome shotgun (WGS) entry which is preliminary data.</text>
</comment>
<keyword evidence="2" id="KW-1185">Reference proteome</keyword>
<evidence type="ECO:0000313" key="2">
    <source>
        <dbReference type="Proteomes" id="UP000628448"/>
    </source>
</evidence>
<dbReference type="AlphaFoldDB" id="A0A931E4M6"/>
<dbReference type="RefSeq" id="WP_196990104.1">
    <property type="nucleotide sequence ID" value="NZ_JADWYR010000001.1"/>
</dbReference>
<evidence type="ECO:0000313" key="1">
    <source>
        <dbReference type="EMBL" id="MBG9376082.1"/>
    </source>
</evidence>
<dbReference type="Proteomes" id="UP000628448">
    <property type="component" value="Unassembled WGS sequence"/>
</dbReference>
<name>A0A931E4M6_9BACT</name>
<dbReference type="EMBL" id="JADWYR010000001">
    <property type="protein sequence ID" value="MBG9376082.1"/>
    <property type="molecule type" value="Genomic_DNA"/>
</dbReference>
<gene>
    <name evidence="1" type="ORF">I5907_07540</name>
</gene>
<proteinExistence type="predicted"/>